<dbReference type="InterPro" id="IPR056884">
    <property type="entry name" value="NPHP3-like_N"/>
</dbReference>
<protein>
    <recommendedName>
        <fullName evidence="8">NACHT domain-containing protein</fullName>
    </recommendedName>
</protein>
<dbReference type="Pfam" id="PF00023">
    <property type="entry name" value="Ank"/>
    <property type="match status" value="2"/>
</dbReference>
<dbReference type="InterPro" id="IPR027417">
    <property type="entry name" value="P-loop_NTPase"/>
</dbReference>
<dbReference type="Pfam" id="PF24883">
    <property type="entry name" value="NPHP3_N"/>
    <property type="match status" value="1"/>
</dbReference>
<evidence type="ECO:0000256" key="2">
    <source>
        <dbReference type="ARBA" id="ARBA00023043"/>
    </source>
</evidence>
<evidence type="ECO:0000313" key="6">
    <source>
        <dbReference type="EMBL" id="KAJ3576847.1"/>
    </source>
</evidence>
<reference evidence="6" key="1">
    <citation type="submission" date="2022-07" db="EMBL/GenBank/DDBJ databases">
        <title>Genome Sequence of Xylaria arbuscula.</title>
        <authorList>
            <person name="Buettner E."/>
        </authorList>
    </citation>
    <scope>NUCLEOTIDE SEQUENCE</scope>
    <source>
        <strain evidence="6">VT107</strain>
    </source>
</reference>
<dbReference type="VEuPathDB" id="FungiDB:F4678DRAFT_364006"/>
<dbReference type="InterPro" id="IPR036770">
    <property type="entry name" value="Ankyrin_rpt-contain_sf"/>
</dbReference>
<dbReference type="SUPFAM" id="SSF48403">
    <property type="entry name" value="Ankyrin repeat"/>
    <property type="match status" value="5"/>
</dbReference>
<dbReference type="Pfam" id="PF17111">
    <property type="entry name" value="PigL_N"/>
    <property type="match status" value="1"/>
</dbReference>
<evidence type="ECO:0000259" key="4">
    <source>
        <dbReference type="Pfam" id="PF17111"/>
    </source>
</evidence>
<organism evidence="6 7">
    <name type="scientific">Xylaria arbuscula</name>
    <dbReference type="NCBI Taxonomy" id="114810"/>
    <lineage>
        <taxon>Eukaryota</taxon>
        <taxon>Fungi</taxon>
        <taxon>Dikarya</taxon>
        <taxon>Ascomycota</taxon>
        <taxon>Pezizomycotina</taxon>
        <taxon>Sordariomycetes</taxon>
        <taxon>Xylariomycetidae</taxon>
        <taxon>Xylariales</taxon>
        <taxon>Xylariaceae</taxon>
        <taxon>Xylaria</taxon>
    </lineage>
</organism>
<feature type="repeat" description="ANK" evidence="3">
    <location>
        <begin position="1566"/>
        <end position="1598"/>
    </location>
</feature>
<keyword evidence="7" id="KW-1185">Reference proteome</keyword>
<dbReference type="Proteomes" id="UP001148614">
    <property type="component" value="Unassembled WGS sequence"/>
</dbReference>
<sequence length="2186" mass="244782">MDPLSISASIAGLVTLADIVFRATTKYVKQVKESKKEVQLLLSELKDFSVLLHSLSLVAFDLETSASTQSPQPHEPNLKVKLIFNCQRTLNRIQVNLENAEREFDSSSGIKRIQARLKWPFSASETKELVEMIQHHKSTINLAINADTWEKLKICMSDQEKLGEKLDEIEATAREILDIETRVELDRTTQEVLDFFARKIDNRSVFDMHKYRRHPLTCIWFTENQAFQEWQKTPGSKLWVSGIPGAGKSVIASVIIAECLQSTPSNHNSTFRPNALAYFFCSYRDAETQSIINILSSLASQVARQDERAFRMLHGYHEDLRSHSHVPGEPSEKRLVKLLVQMSSLFDQLYIVVDGLDECGDEADIVVQTLSRLSQDSNHITMALLSRDELYIHEQLEQTFVHIEVEAHTEDVELYVAAELEQRITSRKLRLRDVSLKDEIVSQLVKGARGMFRWVTCQFDHICELPTDRARREALTKLPPTLFSTYERILSKVEDSNKQKQRIVQRTLLLVFHRPRLNLGQLCEAVSVPDNADTFEEDEVIDENEIRLYCSSLIRTSPDGKSLEFAHYTVQEYLSDICSTHATLNIYHISADKSSLLVAHLSLKYLTFTNYERFPVASDSENAYILARNECRPFYEYAAINWRQCIIDGQENDNVSYLLMVLFDLRKSASFQEWSLELIGQCLLDYRRTFTSPRTVLGKSGQAHITKSSLLRPDFTTLHLAAALGLPNICQQLLEQGARVDITSRYGTPLHCAIGGLSVFLTDIKVPRQLDDPKASYRTVQILLGAGASVMPRLSSPFWKISILGLSVLTRMSGGDLMVVGDLIKAGADIEDDDLDHFQRYFNCALDYFPRGEFKETSANGKAILHILESLGARESQSGACLQLFELASRFAQTMKLEVPDQVSNHSLSLSMHRDSIHDFLEKTIEANDMYTLEKFISGSNVDQIMSITFPDTDDNWTLVHTAIDFGAVNCLKLLLEFGCPIDIKLSDGETLAHLCYEDRDEDSLRVLIQHGISTIIPDNNSDTIWHLAADTSSTNILKLLLTNTEEKEIALGLVSRDGRTPVCVSLGRGHKEAVLLLMQHCPSPHFWKGGTCLFRDAAQIGSADIVCKLLDVGVELDPITANSESPLHFIKQSTSFECARLLVEAFPHCHVRAKDNGQLPVESFINVFNKHYRVNLEIVKLLLAELDLSSLEYGAHLWKAMCSAVGLNPLGEGAIYGWIDIYVYLIDKGALLAYENAKKLTAVMPLALEINLAIKKRGFREMRRPYGLPRLVALQIPQSPFNRWDWEILSAVILLIELNTKCWNVTVNDASLTQLLCQAVLQDDGTLIRCLLKHGINPELRIDSAMSALDLACLPDVKITSSNFCHLLAEYKSLATVEPGKRIDTLGLLYLPDDETSWKLRQLLEAGLSCNHRANDFATLPLNWCISKGATLCAEILLDYGANPWEVDIHNFDAVFAAITKCNTHILSKIAEISTEGDLLANWGRKSKVSLRSGILPGGNALHLAALGGHIECLRFYLDRGLLTNIEATDNAMETPIHYAARFGQSATIEFLKDRGGNVNATAHGGLCPLHLAVRSQHLETVQTLLALGAELKSCDSGLTPLAYAYQTSNTAIVQLLEARCANNSLEGIPSHPRALRAMSNTFEVAINRNDIKACKGLVEQGFPLDLQLDKPWPVTPLMCVFCTSKGFRIAEWLIDSGARVSTVFRGRGMPRFSTSLEAAAANPMYNRLMPKLVAKYFEEDGDLLSLPQTPLVSAASINNHQGLLAVWHSIHKETTLAIKRTRSETTSDKVQGSSFLTRLVNHPNTEDDNSTALHVTARIDADESATLLLKMSANIHSTTTRGATPLHIAALSGSLKVAKILVRNGADRSALDNIGRSPVMLACLRGHLDMVQFLSSLHHDLRNHVDILLSNLAIVTMFSPVDTYDRPQTWDLILAHNVNPFQENVFNLAAIHYIMAHTSRIYLQLLLRRRINPVEIHNINWNAKSFRRILARPPALNVINVLTNIAKSYHLVYRCLGGQSTPICSKSVITGVDSLFYQAASLGITEALDNFLAIEISLEWECCDQGTALMIASANGRLDAVKFLTRKGARLQYTRTDGGERSAIHAAHAHQEIIDWLLIGRFSDQRKLSASATCDNDLLRLWSGVSNISVKIKWEWKQMRDESLWEYAARSQRIRKELLSGRRN</sequence>
<accession>A0A9W8NH24</accession>
<dbReference type="VEuPathDB" id="FungiDB:F4678DRAFT_50734"/>
<proteinExistence type="predicted"/>
<evidence type="ECO:0000256" key="1">
    <source>
        <dbReference type="ARBA" id="ARBA00022737"/>
    </source>
</evidence>
<dbReference type="VEuPathDB" id="FungiDB:F4678DRAFT_465083"/>
<feature type="domain" description="Azaphilone pigments biosynthesis cluster protein L N-terminal" evidence="4">
    <location>
        <begin position="1"/>
        <end position="155"/>
    </location>
</feature>
<dbReference type="Gene3D" id="1.25.40.20">
    <property type="entry name" value="Ankyrin repeat-containing domain"/>
    <property type="match status" value="7"/>
</dbReference>
<dbReference type="VEuPathDB" id="FungiDB:F4678DRAFT_476974"/>
<dbReference type="VEuPathDB" id="FungiDB:F4678DRAFT_364007"/>
<evidence type="ECO:0000256" key="3">
    <source>
        <dbReference type="PROSITE-ProRule" id="PRU00023"/>
    </source>
</evidence>
<keyword evidence="2 3" id="KW-0040">ANK repeat</keyword>
<dbReference type="PROSITE" id="PS50297">
    <property type="entry name" value="ANK_REP_REGION"/>
    <property type="match status" value="5"/>
</dbReference>
<dbReference type="SMART" id="SM00248">
    <property type="entry name" value="ANK"/>
    <property type="match status" value="17"/>
</dbReference>
<feature type="domain" description="Nephrocystin 3-like N-terminal" evidence="5">
    <location>
        <begin position="217"/>
        <end position="387"/>
    </location>
</feature>
<dbReference type="PANTHER" id="PTHR24198:SF165">
    <property type="entry name" value="ANKYRIN REPEAT-CONTAINING PROTEIN-RELATED"/>
    <property type="match status" value="1"/>
</dbReference>
<dbReference type="Pfam" id="PF12796">
    <property type="entry name" value="Ank_2"/>
    <property type="match status" value="3"/>
</dbReference>
<dbReference type="PROSITE" id="PS50088">
    <property type="entry name" value="ANK_REPEAT"/>
    <property type="match status" value="6"/>
</dbReference>
<evidence type="ECO:0000259" key="5">
    <source>
        <dbReference type="Pfam" id="PF24883"/>
    </source>
</evidence>
<keyword evidence="1" id="KW-0677">Repeat</keyword>
<name>A0A9W8NH24_9PEZI</name>
<evidence type="ECO:0000313" key="7">
    <source>
        <dbReference type="Proteomes" id="UP001148614"/>
    </source>
</evidence>
<feature type="repeat" description="ANK" evidence="3">
    <location>
        <begin position="1843"/>
        <end position="1875"/>
    </location>
</feature>
<feature type="repeat" description="ANK" evidence="3">
    <location>
        <begin position="713"/>
        <end position="745"/>
    </location>
</feature>
<dbReference type="InterPro" id="IPR002110">
    <property type="entry name" value="Ankyrin_rpt"/>
</dbReference>
<dbReference type="InterPro" id="IPR031348">
    <property type="entry name" value="PigL_N"/>
</dbReference>
<feature type="repeat" description="ANK" evidence="3">
    <location>
        <begin position="1533"/>
        <end position="1565"/>
    </location>
</feature>
<comment type="caution">
    <text evidence="6">The sequence shown here is derived from an EMBL/GenBank/DDBJ whole genome shotgun (WGS) entry which is preliminary data.</text>
</comment>
<feature type="repeat" description="ANK" evidence="3">
    <location>
        <begin position="1498"/>
        <end position="1530"/>
    </location>
</feature>
<dbReference type="Gene3D" id="3.40.50.300">
    <property type="entry name" value="P-loop containing nucleotide triphosphate hydrolases"/>
    <property type="match status" value="1"/>
</dbReference>
<dbReference type="EMBL" id="JANPWZ010000453">
    <property type="protein sequence ID" value="KAJ3576847.1"/>
    <property type="molecule type" value="Genomic_DNA"/>
</dbReference>
<evidence type="ECO:0008006" key="8">
    <source>
        <dbReference type="Google" id="ProtNLM"/>
    </source>
</evidence>
<feature type="repeat" description="ANK" evidence="3">
    <location>
        <begin position="2066"/>
        <end position="2098"/>
    </location>
</feature>
<gene>
    <name evidence="6" type="ORF">NPX13_g3576</name>
</gene>
<dbReference type="PANTHER" id="PTHR24198">
    <property type="entry name" value="ANKYRIN REPEAT AND PROTEIN KINASE DOMAIN-CONTAINING PROTEIN"/>
    <property type="match status" value="1"/>
</dbReference>